<organism evidence="1 2">
    <name type="scientific">Okibacterium fritillariae</name>
    <dbReference type="NCBI Taxonomy" id="123320"/>
    <lineage>
        <taxon>Bacteria</taxon>
        <taxon>Bacillati</taxon>
        <taxon>Actinomycetota</taxon>
        <taxon>Actinomycetes</taxon>
        <taxon>Micrococcales</taxon>
        <taxon>Microbacteriaceae</taxon>
        <taxon>Okibacterium</taxon>
    </lineage>
</organism>
<dbReference type="AlphaFoldDB" id="A0A1T5J2P3"/>
<dbReference type="OrthoDB" id="1253990at2"/>
<dbReference type="Proteomes" id="UP000190857">
    <property type="component" value="Unassembled WGS sequence"/>
</dbReference>
<dbReference type="SUPFAM" id="SSF142433">
    <property type="entry name" value="CinA-like"/>
    <property type="match status" value="1"/>
</dbReference>
<accession>A0A1T5J2P3</accession>
<dbReference type="InterPro" id="IPR036653">
    <property type="entry name" value="CinA-like_C"/>
</dbReference>
<sequence length="212" mass="22207">MLADTVPDRHGDSARRTVAALAASISERARGCRVSIAVTEPEDGGAISDELAKSDTTGAWFAGNIVARPGHESMRVLQLDADRPADAQLAQEMARATARVTGANLTLAVVVARADEPAAVASEPRTVTAPVSITEFGDTTTDVLQVINDTVPPESQAGVIVYFALHSPNGSDHVAERTLNRTSADFGDAVTLAALRLLDARVGALGRTRNNR</sequence>
<proteinExistence type="predicted"/>
<name>A0A1T5J2P3_9MICO</name>
<gene>
    <name evidence="1" type="ORF">SAMN06309945_1150</name>
</gene>
<reference evidence="1 2" key="1">
    <citation type="submission" date="2017-02" db="EMBL/GenBank/DDBJ databases">
        <authorList>
            <person name="Peterson S.W."/>
        </authorList>
    </citation>
    <scope>NUCLEOTIDE SEQUENCE [LARGE SCALE GENOMIC DNA]</scope>
    <source>
        <strain evidence="1 2">VKM Ac-2059</strain>
    </source>
</reference>
<evidence type="ECO:0000313" key="1">
    <source>
        <dbReference type="EMBL" id="SKC45644.1"/>
    </source>
</evidence>
<dbReference type="Gene3D" id="3.90.950.20">
    <property type="entry name" value="CinA-like"/>
    <property type="match status" value="1"/>
</dbReference>
<keyword evidence="2" id="KW-1185">Reference proteome</keyword>
<protein>
    <submittedName>
        <fullName evidence="1">Uncharacterized protein</fullName>
    </submittedName>
</protein>
<dbReference type="RefSeq" id="WP_079727245.1">
    <property type="nucleotide sequence ID" value="NZ_FUZP01000001.1"/>
</dbReference>
<evidence type="ECO:0000313" key="2">
    <source>
        <dbReference type="Proteomes" id="UP000190857"/>
    </source>
</evidence>
<dbReference type="EMBL" id="FUZP01000001">
    <property type="protein sequence ID" value="SKC45644.1"/>
    <property type="molecule type" value="Genomic_DNA"/>
</dbReference>
<dbReference type="STRING" id="123320.SAMN06309945_1150"/>